<feature type="domain" description="N-acetyltransferase" evidence="10">
    <location>
        <begin position="376"/>
        <end position="558"/>
    </location>
</feature>
<dbReference type="PROSITE" id="PS51186">
    <property type="entry name" value="GNAT"/>
    <property type="match status" value="1"/>
</dbReference>
<comment type="similarity">
    <text evidence="9">Belongs to the TmcA family.</text>
</comment>
<keyword evidence="6 9" id="KW-0067">ATP-binding</keyword>
<dbReference type="InterPro" id="IPR000182">
    <property type="entry name" value="GNAT_dom"/>
</dbReference>
<dbReference type="InterPro" id="IPR016181">
    <property type="entry name" value="Acyl_CoA_acyltransferase"/>
</dbReference>
<dbReference type="EC" id="2.3.1.193" evidence="9"/>
<evidence type="ECO:0000256" key="3">
    <source>
        <dbReference type="ARBA" id="ARBA00022679"/>
    </source>
</evidence>
<evidence type="ECO:0000256" key="7">
    <source>
        <dbReference type="ARBA" id="ARBA00022884"/>
    </source>
</evidence>
<dbReference type="InterPro" id="IPR024914">
    <property type="entry name" value="tRNA_acetyltr_TmcA"/>
</dbReference>
<dbReference type="PANTHER" id="PTHR10925">
    <property type="entry name" value="N-ACETYLTRANSFERASE 10"/>
    <property type="match status" value="1"/>
</dbReference>
<gene>
    <name evidence="9" type="primary">tmcA</name>
    <name evidence="11" type="ORF">Q8W34_21030</name>
</gene>
<keyword evidence="7 9" id="KW-0694">RNA-binding</keyword>
<accession>A0ABT9FKZ2</accession>
<keyword evidence="12" id="KW-1185">Reference proteome</keyword>
<comment type="caution">
    <text evidence="11">The sequence shown here is derived from an EMBL/GenBank/DDBJ whole genome shotgun (WGS) entry which is preliminary data.</text>
</comment>
<evidence type="ECO:0000256" key="5">
    <source>
        <dbReference type="ARBA" id="ARBA00022741"/>
    </source>
</evidence>
<proteinExistence type="inferred from homology"/>
<dbReference type="SUPFAM" id="SSF52540">
    <property type="entry name" value="P-loop containing nucleoside triphosphate hydrolases"/>
    <property type="match status" value="1"/>
</dbReference>
<comment type="subcellular location">
    <subcellularLocation>
        <location evidence="9">Cytoplasm</location>
    </subcellularLocation>
</comment>
<evidence type="ECO:0000313" key="12">
    <source>
        <dbReference type="Proteomes" id="UP001177212"/>
    </source>
</evidence>
<keyword evidence="3 9" id="KW-0808">Transferase</keyword>
<feature type="binding site" evidence="9">
    <location>
        <position position="522"/>
    </location>
    <ligand>
        <name>acetyl-CoA</name>
        <dbReference type="ChEBI" id="CHEBI:57288"/>
    </ligand>
</feature>
<feature type="binding site" evidence="9">
    <location>
        <position position="339"/>
    </location>
    <ligand>
        <name>ATP</name>
        <dbReference type="ChEBI" id="CHEBI:30616"/>
    </ligand>
</feature>
<evidence type="ECO:0000256" key="2">
    <source>
        <dbReference type="ARBA" id="ARBA00022555"/>
    </source>
</evidence>
<evidence type="ECO:0000313" key="11">
    <source>
        <dbReference type="EMBL" id="MDP2567126.1"/>
    </source>
</evidence>
<dbReference type="Proteomes" id="UP001177212">
    <property type="component" value="Unassembled WGS sequence"/>
</dbReference>
<evidence type="ECO:0000256" key="9">
    <source>
        <dbReference type="HAMAP-Rule" id="MF_01886"/>
    </source>
</evidence>
<evidence type="ECO:0000256" key="6">
    <source>
        <dbReference type="ARBA" id="ARBA00022840"/>
    </source>
</evidence>
<dbReference type="RefSeq" id="WP_305401863.1">
    <property type="nucleotide sequence ID" value="NZ_JAUYVT010000036.1"/>
</dbReference>
<name>A0ABT9FKZ2_9GAMM</name>
<keyword evidence="8 9" id="KW-0012">Acyltransferase</keyword>
<keyword evidence="2 9" id="KW-0820">tRNA-binding</keyword>
<evidence type="ECO:0000256" key="8">
    <source>
        <dbReference type="ARBA" id="ARBA00023315"/>
    </source>
</evidence>
<dbReference type="Pfam" id="PF13718">
    <property type="entry name" value="GNAT_acetyltr_2"/>
    <property type="match status" value="1"/>
</dbReference>
<dbReference type="GO" id="GO:0016746">
    <property type="term" value="F:acyltransferase activity"/>
    <property type="evidence" value="ECO:0007669"/>
    <property type="project" value="UniProtKB-KW"/>
</dbReference>
<dbReference type="InterPro" id="IPR032672">
    <property type="entry name" value="TmcA/NAT10/Kre33"/>
</dbReference>
<dbReference type="PANTHER" id="PTHR10925:SF5">
    <property type="entry name" value="RNA CYTIDINE ACETYLTRANSFERASE"/>
    <property type="match status" value="1"/>
</dbReference>
<comment type="function">
    <text evidence="9">Catalyzes the formation of N(4)-acetylcytidine (ac(4)C) at the wobble position of tRNA(Met), by using acetyl-CoA as an acetyl donor and ATP (or GTP).</text>
</comment>
<keyword evidence="1 9" id="KW-0963">Cytoplasm</keyword>
<dbReference type="Pfam" id="PF05127">
    <property type="entry name" value="NAT10_TcmA_helicase"/>
    <property type="match status" value="1"/>
</dbReference>
<reference evidence="11" key="1">
    <citation type="submission" date="2023-07" db="EMBL/GenBank/DDBJ databases">
        <title>Genome content predicts the carbon catabolic preferences of heterotrophic bacteria.</title>
        <authorList>
            <person name="Gralka M."/>
        </authorList>
    </citation>
    <scope>NUCLEOTIDE SEQUENCE</scope>
    <source>
        <strain evidence="11">4G09</strain>
    </source>
</reference>
<organism evidence="11 12">
    <name type="scientific">Pseudoalteromonas marina</name>
    <dbReference type="NCBI Taxonomy" id="267375"/>
    <lineage>
        <taxon>Bacteria</taxon>
        <taxon>Pseudomonadati</taxon>
        <taxon>Pseudomonadota</taxon>
        <taxon>Gammaproteobacteria</taxon>
        <taxon>Alteromonadales</taxon>
        <taxon>Pseudoalteromonadaceae</taxon>
        <taxon>Pseudoalteromonas</taxon>
    </lineage>
</organism>
<keyword evidence="5 9" id="KW-0547">Nucleotide-binding</keyword>
<protein>
    <recommendedName>
        <fullName evidence="9">tRNA(Met) cytidine acetyltransferase TmcA</fullName>
        <ecNumber evidence="9">2.3.1.193</ecNumber>
    </recommendedName>
</protein>
<dbReference type="SUPFAM" id="SSF55729">
    <property type="entry name" value="Acyl-CoA N-acyltransferases (Nat)"/>
    <property type="match status" value="1"/>
</dbReference>
<evidence type="ECO:0000259" key="10">
    <source>
        <dbReference type="PROSITE" id="PS51186"/>
    </source>
</evidence>
<dbReference type="InterPro" id="IPR007807">
    <property type="entry name" value="TcmA/NAT10_helicase"/>
</dbReference>
<sequence length="690" mass="77113">MHDYKLYKAHINTLEKTLVGAHHRQLVLITGSTVWCYELLGELLQTENTLVVSKNTRLNNAQWPNRTHQILGQEYSHAVYDGFSGLHPDKLAAIAGTVKAGGILYLLLPELSELSTWPDPALSTVQSHGHKVSYSFFNERIARVVQSLPAYHFSELHGCTGNISRESSANKIDFEPQQHCVENIIKVAHGRANRPLLINADRGRGKSAALGLAAAKLIDKKILLCSTQFKATHSSFKHLSNELNIPFDGKSKQLANLQYIAPDSLLDSLPECDLLLVDEAAAIPVPLLLKMLKQYPRIVFASTLVGYEGNGRGYTIRFSQYIKAKYKAANIITLDEPLRFAKADPLERHIRTLLALEAQYEEIQSNGLNNLVHSEITQQQLTNDELLLEQVIALLALAHYQSSVNDLRQLLDAPSQRLFITQTHNHLVGVCLVTIEGGLPLELTEQVLKGERRPQGHLMAQTLSQLNSDPQCLTQLSARVVRIAVAPNLHSQGVGKALLSFCESRVSNECYWFGASFGATAELLKFWQSQGFSTIKLGYQKDKSTGEHSALVVKCLNNNTGTLKRLKAEFQTDIFYALLTHFKHLDWQLVNVLISSFTDRPISSDIKKRLIRQLNNHFSRFSITATIWQVVTLAPSVVNCLTQSDKQLLISLILQNESNTNVIEQLNIQGKKELETYFKQAVLKLAKAIK</sequence>
<dbReference type="EMBL" id="JAUYVT010000036">
    <property type="protein sequence ID" value="MDP2567126.1"/>
    <property type="molecule type" value="Genomic_DNA"/>
</dbReference>
<dbReference type="Gene3D" id="3.40.50.11040">
    <property type="match status" value="1"/>
</dbReference>
<dbReference type="Gene3D" id="3.40.630.30">
    <property type="match status" value="1"/>
</dbReference>
<dbReference type="InterPro" id="IPR027417">
    <property type="entry name" value="P-loop_NTPase"/>
</dbReference>
<dbReference type="Gene3D" id="3.40.50.300">
    <property type="entry name" value="P-loop containing nucleotide triphosphate hydrolases"/>
    <property type="match status" value="1"/>
</dbReference>
<dbReference type="InterPro" id="IPR013562">
    <property type="entry name" value="TmcA/NAT10_N"/>
</dbReference>
<dbReference type="Pfam" id="PF08351">
    <property type="entry name" value="TmcA_N"/>
    <property type="match status" value="1"/>
</dbReference>
<feature type="binding site" evidence="9">
    <location>
        <begin position="483"/>
        <end position="485"/>
    </location>
    <ligand>
        <name>acetyl-CoA</name>
        <dbReference type="ChEBI" id="CHEBI:57288"/>
    </ligand>
</feature>
<comment type="caution">
    <text evidence="9">Lacks conserved residue(s) required for the propagation of feature annotation.</text>
</comment>
<feature type="binding site" evidence="9">
    <location>
        <position position="177"/>
    </location>
    <ligand>
        <name>ATP</name>
        <dbReference type="ChEBI" id="CHEBI:30616"/>
    </ligand>
</feature>
<keyword evidence="4 9" id="KW-0819">tRNA processing</keyword>
<comment type="catalytic activity">
    <reaction evidence="9">
        <text>cytidine(34) in elongator tRNA(Met) + acetyl-CoA + ATP + H2O = N(4)-acetylcytidine(34) in elongator tRNA(Met) + ADP + phosphate + CoA + H(+)</text>
        <dbReference type="Rhea" id="RHEA:43788"/>
        <dbReference type="Rhea" id="RHEA-COMP:10693"/>
        <dbReference type="Rhea" id="RHEA-COMP:10694"/>
        <dbReference type="ChEBI" id="CHEBI:15377"/>
        <dbReference type="ChEBI" id="CHEBI:15378"/>
        <dbReference type="ChEBI" id="CHEBI:30616"/>
        <dbReference type="ChEBI" id="CHEBI:43474"/>
        <dbReference type="ChEBI" id="CHEBI:57287"/>
        <dbReference type="ChEBI" id="CHEBI:57288"/>
        <dbReference type="ChEBI" id="CHEBI:74900"/>
        <dbReference type="ChEBI" id="CHEBI:82748"/>
        <dbReference type="ChEBI" id="CHEBI:456216"/>
        <dbReference type="EC" id="2.3.1.193"/>
    </reaction>
</comment>
<evidence type="ECO:0000256" key="4">
    <source>
        <dbReference type="ARBA" id="ARBA00022694"/>
    </source>
</evidence>
<dbReference type="HAMAP" id="MF_01886">
    <property type="entry name" value="tRNA_acetyltr_TmcA"/>
    <property type="match status" value="1"/>
</dbReference>
<evidence type="ECO:0000256" key="1">
    <source>
        <dbReference type="ARBA" id="ARBA00022490"/>
    </source>
</evidence>